<dbReference type="PANTHER" id="PTHR46796:SF14">
    <property type="entry name" value="TRANSCRIPTIONAL REGULATORY PROTEIN"/>
    <property type="match status" value="1"/>
</dbReference>
<dbReference type="InterPro" id="IPR009057">
    <property type="entry name" value="Homeodomain-like_sf"/>
</dbReference>
<dbReference type="PROSITE" id="PS01124">
    <property type="entry name" value="HTH_ARAC_FAMILY_2"/>
    <property type="match status" value="1"/>
</dbReference>
<protein>
    <submittedName>
        <fullName evidence="5">AraC family transcriptional regulator</fullName>
    </submittedName>
</protein>
<dbReference type="Pfam" id="PF12833">
    <property type="entry name" value="HTH_18"/>
    <property type="match status" value="1"/>
</dbReference>
<evidence type="ECO:0000313" key="6">
    <source>
        <dbReference type="Proteomes" id="UP000031004"/>
    </source>
</evidence>
<keyword evidence="3" id="KW-0804">Transcription</keyword>
<dbReference type="PANTHER" id="PTHR46796">
    <property type="entry name" value="HTH-TYPE TRANSCRIPTIONAL ACTIVATOR RHAS-RELATED"/>
    <property type="match status" value="1"/>
</dbReference>
<dbReference type="PRINTS" id="PR00032">
    <property type="entry name" value="HTHARAC"/>
</dbReference>
<name>A0ABR4Z1F1_9MYCO</name>
<gene>
    <name evidence="5" type="ORF">QQ44_01915</name>
</gene>
<dbReference type="Proteomes" id="UP000031004">
    <property type="component" value="Unassembled WGS sequence"/>
</dbReference>
<keyword evidence="2" id="KW-0238">DNA-binding</keyword>
<dbReference type="EMBL" id="JTLZ01000001">
    <property type="protein sequence ID" value="KHO28307.1"/>
    <property type="molecule type" value="Genomic_DNA"/>
</dbReference>
<evidence type="ECO:0000256" key="1">
    <source>
        <dbReference type="ARBA" id="ARBA00023015"/>
    </source>
</evidence>
<accession>A0ABR4Z1F1</accession>
<dbReference type="SUPFAM" id="SSF46689">
    <property type="entry name" value="Homeodomain-like"/>
    <property type="match status" value="2"/>
</dbReference>
<dbReference type="PROSITE" id="PS00041">
    <property type="entry name" value="HTH_ARAC_FAMILY_1"/>
    <property type="match status" value="1"/>
</dbReference>
<evidence type="ECO:0000313" key="5">
    <source>
        <dbReference type="EMBL" id="KHO28307.1"/>
    </source>
</evidence>
<feature type="domain" description="HTH araC/xylS-type" evidence="4">
    <location>
        <begin position="174"/>
        <end position="272"/>
    </location>
</feature>
<dbReference type="RefSeq" id="WP_039313425.1">
    <property type="nucleotide sequence ID" value="NZ_JTLZ01000001.1"/>
</dbReference>
<dbReference type="Gene3D" id="1.10.10.60">
    <property type="entry name" value="Homeodomain-like"/>
    <property type="match status" value="2"/>
</dbReference>
<evidence type="ECO:0000256" key="3">
    <source>
        <dbReference type="ARBA" id="ARBA00023163"/>
    </source>
</evidence>
<organism evidence="5 6">
    <name type="scientific">Mycolicibacterium setense</name>
    <dbReference type="NCBI Taxonomy" id="431269"/>
    <lineage>
        <taxon>Bacteria</taxon>
        <taxon>Bacillati</taxon>
        <taxon>Actinomycetota</taxon>
        <taxon>Actinomycetes</taxon>
        <taxon>Mycobacteriales</taxon>
        <taxon>Mycobacteriaceae</taxon>
        <taxon>Mycolicibacterium</taxon>
    </lineage>
</organism>
<comment type="caution">
    <text evidence="5">The sequence shown here is derived from an EMBL/GenBank/DDBJ whole genome shotgun (WGS) entry which is preliminary data.</text>
</comment>
<proteinExistence type="predicted"/>
<keyword evidence="6" id="KW-1185">Reference proteome</keyword>
<dbReference type="InterPro" id="IPR020449">
    <property type="entry name" value="Tscrpt_reg_AraC-type_HTH"/>
</dbReference>
<reference evidence="5 6" key="1">
    <citation type="submission" date="2014-11" db="EMBL/GenBank/DDBJ databases">
        <title>Mycobacterium setense Manresensis Genome.</title>
        <authorList>
            <person name="Rech G."/>
            <person name="Sumoy L."/>
        </authorList>
    </citation>
    <scope>NUCLEOTIDE SEQUENCE [LARGE SCALE GENOMIC DNA]</scope>
    <source>
        <strain evidence="5 6">Manresensis</strain>
    </source>
</reference>
<evidence type="ECO:0000259" key="4">
    <source>
        <dbReference type="PROSITE" id="PS01124"/>
    </source>
</evidence>
<evidence type="ECO:0000256" key="2">
    <source>
        <dbReference type="ARBA" id="ARBA00023125"/>
    </source>
</evidence>
<dbReference type="SMART" id="SM00342">
    <property type="entry name" value="HTH_ARAC"/>
    <property type="match status" value="1"/>
</dbReference>
<keyword evidence="1" id="KW-0805">Transcription regulation</keyword>
<dbReference type="InterPro" id="IPR018060">
    <property type="entry name" value="HTH_AraC"/>
</dbReference>
<sequence length="273" mass="30418">MTPRIVLERKDVASRELSMTFLREQISEPTDWCNVNDTHHLVYVYRGGAMHSIQSALDWGPSGQVPPMAGDIWWKPAGVHCAALVQGEVAGICEIAIPRRVIGDTALLPRIKYRDPLFHRLVEEIYSVADRDDAIARLLTDSAAETLRLLVADKCTVGPPIQRECRTFDAVTCKMLVEYLNDSLDSDIHVDALARLTGMSVQGFISAFRRSFQTTPYQYLLDRRIDRSQVLLAATSRSIAEIAVSVGFSTPGHFATAFKRRVGVSPSVFRKSL</sequence>
<dbReference type="InterPro" id="IPR018062">
    <property type="entry name" value="HTH_AraC-typ_CS"/>
</dbReference>
<dbReference type="InterPro" id="IPR050204">
    <property type="entry name" value="AraC_XylS_family_regulators"/>
</dbReference>